<dbReference type="SUPFAM" id="SSF103473">
    <property type="entry name" value="MFS general substrate transporter"/>
    <property type="match status" value="1"/>
</dbReference>
<feature type="transmembrane region" description="Helical" evidence="8">
    <location>
        <begin position="290"/>
        <end position="315"/>
    </location>
</feature>
<feature type="transmembrane region" description="Helical" evidence="8">
    <location>
        <begin position="173"/>
        <end position="194"/>
    </location>
</feature>
<evidence type="ECO:0000313" key="10">
    <source>
        <dbReference type="EMBL" id="KAK7206019.1"/>
    </source>
</evidence>
<dbReference type="GeneID" id="90036537"/>
<comment type="subcellular location">
    <subcellularLocation>
        <location evidence="1">Membrane</location>
        <topology evidence="1">Multi-pass membrane protein</topology>
    </subcellularLocation>
</comment>
<evidence type="ECO:0000256" key="4">
    <source>
        <dbReference type="ARBA" id="ARBA00022692"/>
    </source>
</evidence>
<organism evidence="10 11">
    <name type="scientific">Myxozyma melibiosi</name>
    <dbReference type="NCBI Taxonomy" id="54550"/>
    <lineage>
        <taxon>Eukaryota</taxon>
        <taxon>Fungi</taxon>
        <taxon>Dikarya</taxon>
        <taxon>Ascomycota</taxon>
        <taxon>Saccharomycotina</taxon>
        <taxon>Lipomycetes</taxon>
        <taxon>Lipomycetales</taxon>
        <taxon>Lipomycetaceae</taxon>
        <taxon>Myxozyma</taxon>
    </lineage>
</organism>
<keyword evidence="4 8" id="KW-0812">Transmembrane</keyword>
<keyword evidence="6 8" id="KW-0472">Membrane</keyword>
<feature type="transmembrane region" description="Helical" evidence="8">
    <location>
        <begin position="432"/>
        <end position="453"/>
    </location>
</feature>
<dbReference type="InterPro" id="IPR005829">
    <property type="entry name" value="Sugar_transporter_CS"/>
</dbReference>
<dbReference type="PROSITE" id="PS00217">
    <property type="entry name" value="SUGAR_TRANSPORT_2"/>
    <property type="match status" value="1"/>
</dbReference>
<dbReference type="NCBIfam" id="TIGR00879">
    <property type="entry name" value="SP"/>
    <property type="match status" value="1"/>
</dbReference>
<dbReference type="PANTHER" id="PTHR48020:SF22">
    <property type="entry name" value="MAJOR FACILITATOR SUPERFAMILY (MFS) PROFILE DOMAIN-CONTAINING PROTEIN-RELATED"/>
    <property type="match status" value="1"/>
</dbReference>
<evidence type="ECO:0000259" key="9">
    <source>
        <dbReference type="PROSITE" id="PS50850"/>
    </source>
</evidence>
<dbReference type="RefSeq" id="XP_064769052.1">
    <property type="nucleotide sequence ID" value="XM_064911025.1"/>
</dbReference>
<evidence type="ECO:0000256" key="1">
    <source>
        <dbReference type="ARBA" id="ARBA00004141"/>
    </source>
</evidence>
<evidence type="ECO:0000256" key="5">
    <source>
        <dbReference type="ARBA" id="ARBA00022989"/>
    </source>
</evidence>
<feature type="transmembrane region" description="Helical" evidence="8">
    <location>
        <begin position="200"/>
        <end position="222"/>
    </location>
</feature>
<comment type="caution">
    <text evidence="10">The sequence shown here is derived from an EMBL/GenBank/DDBJ whole genome shotgun (WGS) entry which is preliminary data.</text>
</comment>
<dbReference type="InterPro" id="IPR050814">
    <property type="entry name" value="Myo-inositol_Transporter"/>
</dbReference>
<feature type="transmembrane region" description="Helical" evidence="8">
    <location>
        <begin position="465"/>
        <end position="483"/>
    </location>
</feature>
<dbReference type="Gene3D" id="1.20.1250.20">
    <property type="entry name" value="MFS general substrate transporter like domains"/>
    <property type="match status" value="1"/>
</dbReference>
<keyword evidence="3 7" id="KW-0813">Transport</keyword>
<feature type="transmembrane region" description="Helical" evidence="8">
    <location>
        <begin position="327"/>
        <end position="346"/>
    </location>
</feature>
<feature type="transmembrane region" description="Helical" evidence="8">
    <location>
        <begin position="86"/>
        <end position="106"/>
    </location>
</feature>
<dbReference type="InterPro" id="IPR036259">
    <property type="entry name" value="MFS_trans_sf"/>
</dbReference>
<name>A0ABR1F835_9ASCO</name>
<feature type="transmembrane region" description="Helical" evidence="8">
    <location>
        <begin position="113"/>
        <end position="131"/>
    </location>
</feature>
<feature type="transmembrane region" description="Helical" evidence="8">
    <location>
        <begin position="41"/>
        <end position="71"/>
    </location>
</feature>
<dbReference type="PRINTS" id="PR00171">
    <property type="entry name" value="SUGRTRNSPORT"/>
</dbReference>
<dbReference type="InterPro" id="IPR003663">
    <property type="entry name" value="Sugar/inositol_transpt"/>
</dbReference>
<dbReference type="EMBL" id="JBBJBU010000003">
    <property type="protein sequence ID" value="KAK7206019.1"/>
    <property type="molecule type" value="Genomic_DNA"/>
</dbReference>
<sequence length="541" mass="58711">MSTPAAISLAEKTSETFVEDLEPTRPDQEIMDPIEDKYGGIYIWLITGSAAVGGLLFGYDLSIISGVLLMVGTDLGHTLSSNQQELLTSITSGGAFIGALCAGLMLDRFGRRFVIGLGAIFFTAGSVIQASSYSLAQMTVGRLVVGLGIGEAAMVAPIYIGEISPAKLRGRMVTLDALAITLGQVLANVLNIIFENVSNGWRYSIGVGAVPSLILLGFCFVVPETPRYLIRKNMIAEAERVTAKIYIHASAEDVTRKVANIHHQFKVEERLSELSFRDQLRLLYKDPANLAALVVACGLMGIQQFAGSNTLIYYAPTLFALCGFKNSIAVSIVVTAANFAFGLAALRYLDQVGRRKFLIYTMWGTSVSLVVAAVAIHFIPISDDLKVTDEGLTWAGILVLVCIILFIGFYASALGNVPWHGNELFPMEVRSLGTMMLTLTCWGSNIVVSSTYLSMMENITPSGTFGFYAALNFIGYICVILCYPEVAGMTLEDIKSVFKKGFGLPSVRYSLQLQKERKLLAKQENEKKNFEETGSSGMGRE</sequence>
<comment type="similarity">
    <text evidence="2 7">Belongs to the major facilitator superfamily. Sugar transporter (TC 2.A.1.1) family.</text>
</comment>
<keyword evidence="11" id="KW-1185">Reference proteome</keyword>
<reference evidence="10 11" key="1">
    <citation type="submission" date="2024-03" db="EMBL/GenBank/DDBJ databases">
        <title>Genome-scale model development and genomic sequencing of the oleaginous clade Lipomyces.</title>
        <authorList>
            <consortium name="Lawrence Berkeley National Laboratory"/>
            <person name="Czajka J.J."/>
            <person name="Han Y."/>
            <person name="Kim J."/>
            <person name="Mondo S.J."/>
            <person name="Hofstad B.A."/>
            <person name="Robles A."/>
            <person name="Haridas S."/>
            <person name="Riley R."/>
            <person name="LaButti K."/>
            <person name="Pangilinan J."/>
            <person name="Andreopoulos W."/>
            <person name="Lipzen A."/>
            <person name="Yan J."/>
            <person name="Wang M."/>
            <person name="Ng V."/>
            <person name="Grigoriev I.V."/>
            <person name="Spatafora J.W."/>
            <person name="Magnuson J.K."/>
            <person name="Baker S.E."/>
            <person name="Pomraning K.R."/>
        </authorList>
    </citation>
    <scope>NUCLEOTIDE SEQUENCE [LARGE SCALE GENOMIC DNA]</scope>
    <source>
        <strain evidence="10 11">Phaff 52-87</strain>
    </source>
</reference>
<dbReference type="Proteomes" id="UP001498771">
    <property type="component" value="Unassembled WGS sequence"/>
</dbReference>
<feature type="domain" description="Major facilitator superfamily (MFS) profile" evidence="9">
    <location>
        <begin position="46"/>
        <end position="487"/>
    </location>
</feature>
<evidence type="ECO:0000313" key="11">
    <source>
        <dbReference type="Proteomes" id="UP001498771"/>
    </source>
</evidence>
<gene>
    <name evidence="10" type="ORF">BZA70DRAFT_266363</name>
</gene>
<accession>A0ABR1F835</accession>
<evidence type="ECO:0000256" key="7">
    <source>
        <dbReference type="RuleBase" id="RU003346"/>
    </source>
</evidence>
<proteinExistence type="inferred from homology"/>
<protein>
    <recommendedName>
        <fullName evidence="9">Major facilitator superfamily (MFS) profile domain-containing protein</fullName>
    </recommendedName>
</protein>
<dbReference type="PANTHER" id="PTHR48020">
    <property type="entry name" value="PROTON MYO-INOSITOL COTRANSPORTER"/>
    <property type="match status" value="1"/>
</dbReference>
<feature type="transmembrane region" description="Helical" evidence="8">
    <location>
        <begin position="358"/>
        <end position="379"/>
    </location>
</feature>
<dbReference type="InterPro" id="IPR005828">
    <property type="entry name" value="MFS_sugar_transport-like"/>
</dbReference>
<feature type="transmembrane region" description="Helical" evidence="8">
    <location>
        <begin position="143"/>
        <end position="161"/>
    </location>
</feature>
<evidence type="ECO:0000256" key="2">
    <source>
        <dbReference type="ARBA" id="ARBA00010992"/>
    </source>
</evidence>
<keyword evidence="5 8" id="KW-1133">Transmembrane helix</keyword>
<evidence type="ECO:0000256" key="8">
    <source>
        <dbReference type="SAM" id="Phobius"/>
    </source>
</evidence>
<evidence type="ECO:0000256" key="3">
    <source>
        <dbReference type="ARBA" id="ARBA00022448"/>
    </source>
</evidence>
<evidence type="ECO:0000256" key="6">
    <source>
        <dbReference type="ARBA" id="ARBA00023136"/>
    </source>
</evidence>
<dbReference type="PROSITE" id="PS50850">
    <property type="entry name" value="MFS"/>
    <property type="match status" value="1"/>
</dbReference>
<dbReference type="PROSITE" id="PS00216">
    <property type="entry name" value="SUGAR_TRANSPORT_1"/>
    <property type="match status" value="2"/>
</dbReference>
<feature type="transmembrane region" description="Helical" evidence="8">
    <location>
        <begin position="391"/>
        <end position="411"/>
    </location>
</feature>
<dbReference type="InterPro" id="IPR020846">
    <property type="entry name" value="MFS_dom"/>
</dbReference>
<dbReference type="Pfam" id="PF00083">
    <property type="entry name" value="Sugar_tr"/>
    <property type="match status" value="1"/>
</dbReference>